<dbReference type="SMART" id="SM00228">
    <property type="entry name" value="PDZ"/>
    <property type="match status" value="1"/>
</dbReference>
<dbReference type="Gene3D" id="2.30.42.10">
    <property type="match status" value="1"/>
</dbReference>
<keyword evidence="6" id="KW-0378">Hydrolase</keyword>
<dbReference type="Pfam" id="PF02163">
    <property type="entry name" value="Peptidase_M50"/>
    <property type="match status" value="1"/>
</dbReference>
<dbReference type="EMBL" id="LCBY01000077">
    <property type="protein sequence ID" value="KKS19685.1"/>
    <property type="molecule type" value="Genomic_DNA"/>
</dbReference>
<dbReference type="AlphaFoldDB" id="A0A0G0X3Y7"/>
<name>A0A0G0X3Y7_9BACT</name>
<comment type="similarity">
    <text evidence="3">Belongs to the peptidase M50B family.</text>
</comment>
<keyword evidence="10 11" id="KW-0472">Membrane</keyword>
<gene>
    <name evidence="13" type="ORF">UU78_C0077G0005</name>
</gene>
<dbReference type="SUPFAM" id="SSF50156">
    <property type="entry name" value="PDZ domain-like"/>
    <property type="match status" value="1"/>
</dbReference>
<evidence type="ECO:0000256" key="9">
    <source>
        <dbReference type="ARBA" id="ARBA00023049"/>
    </source>
</evidence>
<organism evidence="13 14">
    <name type="scientific">Candidatus Roizmanbacteria bacterium GW2011_GWC2_41_7</name>
    <dbReference type="NCBI Taxonomy" id="1618487"/>
    <lineage>
        <taxon>Bacteria</taxon>
        <taxon>Candidatus Roizmaniibacteriota</taxon>
    </lineage>
</organism>
<comment type="cofactor">
    <cofactor evidence="1">
        <name>Zn(2+)</name>
        <dbReference type="ChEBI" id="CHEBI:29105"/>
    </cofactor>
</comment>
<evidence type="ECO:0000313" key="13">
    <source>
        <dbReference type="EMBL" id="KKS19685.1"/>
    </source>
</evidence>
<dbReference type="InterPro" id="IPR001478">
    <property type="entry name" value="PDZ"/>
</dbReference>
<keyword evidence="7" id="KW-0862">Zinc</keyword>
<feature type="transmembrane region" description="Helical" evidence="11">
    <location>
        <begin position="273"/>
        <end position="293"/>
    </location>
</feature>
<evidence type="ECO:0000313" key="14">
    <source>
        <dbReference type="Proteomes" id="UP000034371"/>
    </source>
</evidence>
<feature type="domain" description="PDZ" evidence="12">
    <location>
        <begin position="106"/>
        <end position="185"/>
    </location>
</feature>
<evidence type="ECO:0000256" key="1">
    <source>
        <dbReference type="ARBA" id="ARBA00001947"/>
    </source>
</evidence>
<dbReference type="GO" id="GO:0006508">
    <property type="term" value="P:proteolysis"/>
    <property type="evidence" value="ECO:0007669"/>
    <property type="project" value="UniProtKB-KW"/>
</dbReference>
<dbReference type="GO" id="GO:0016020">
    <property type="term" value="C:membrane"/>
    <property type="evidence" value="ECO:0007669"/>
    <property type="project" value="UniProtKB-SubCell"/>
</dbReference>
<evidence type="ECO:0000256" key="2">
    <source>
        <dbReference type="ARBA" id="ARBA00004141"/>
    </source>
</evidence>
<evidence type="ECO:0000256" key="11">
    <source>
        <dbReference type="SAM" id="Phobius"/>
    </source>
</evidence>
<evidence type="ECO:0000256" key="6">
    <source>
        <dbReference type="ARBA" id="ARBA00022801"/>
    </source>
</evidence>
<dbReference type="PANTHER" id="PTHR42837">
    <property type="entry name" value="REGULATOR OF SIGMA-E PROTEASE RSEP"/>
    <property type="match status" value="1"/>
</dbReference>
<keyword evidence="8 11" id="KW-1133">Transmembrane helix</keyword>
<keyword evidence="4" id="KW-0645">Protease</keyword>
<dbReference type="InterPro" id="IPR008915">
    <property type="entry name" value="Peptidase_M50"/>
</dbReference>
<keyword evidence="5 11" id="KW-0812">Transmembrane</keyword>
<protein>
    <recommendedName>
        <fullName evidence="12">PDZ domain-containing protein</fullName>
    </recommendedName>
</protein>
<feature type="transmembrane region" description="Helical" evidence="11">
    <location>
        <begin position="324"/>
        <end position="343"/>
    </location>
</feature>
<evidence type="ECO:0000256" key="5">
    <source>
        <dbReference type="ARBA" id="ARBA00022692"/>
    </source>
</evidence>
<comment type="subcellular location">
    <subcellularLocation>
        <location evidence="2">Membrane</location>
        <topology evidence="2">Multi-pass membrane protein</topology>
    </subcellularLocation>
</comment>
<dbReference type="PANTHER" id="PTHR42837:SF2">
    <property type="entry name" value="MEMBRANE METALLOPROTEASE ARASP2, CHLOROPLASTIC-RELATED"/>
    <property type="match status" value="1"/>
</dbReference>
<dbReference type="Proteomes" id="UP000034371">
    <property type="component" value="Unassembled WGS sequence"/>
</dbReference>
<sequence>MIATIIIALFSLIALLVIHEFGHFILAKKFGAKVEEFGIGYPPRIFGRKFGETIYSLNLIPFGAFVKIHGEEGGIEDYRSFTDKSLWQRFLIIIGGVLSFWIVSAVLLGIVSATWGLPQAVSDEENYNLKEIKVQIAQIMPDSPAEAVGLKTGDILVDFNQVSQVQSFAKANKGKEISLTVKRGSDIFEKKIVPPLGVALTRTALRQYAWFSAPWQGVTVSARLTANIVNGWVAGLKNLLGIAKLPSGLKMEMFGPLGILDLLSQYSKMGASYFFFLISYISIAMALTNILPIPALDGGKIVFLAIEALKGKALNYKIEQNVTATFFVLLIIFMIFVTVKFDLPRIF</sequence>
<dbReference type="InterPro" id="IPR004387">
    <property type="entry name" value="Pept_M50_Zn"/>
</dbReference>
<dbReference type="CDD" id="cd06163">
    <property type="entry name" value="S2P-M50_PDZ_RseP-like"/>
    <property type="match status" value="1"/>
</dbReference>
<reference evidence="13 14" key="1">
    <citation type="journal article" date="2015" name="Nature">
        <title>rRNA introns, odd ribosomes, and small enigmatic genomes across a large radiation of phyla.</title>
        <authorList>
            <person name="Brown C.T."/>
            <person name="Hug L.A."/>
            <person name="Thomas B.C."/>
            <person name="Sharon I."/>
            <person name="Castelle C.J."/>
            <person name="Singh A."/>
            <person name="Wilkins M.J."/>
            <person name="Williams K.H."/>
            <person name="Banfield J.F."/>
        </authorList>
    </citation>
    <scope>NUCLEOTIDE SEQUENCE [LARGE SCALE GENOMIC DNA]</scope>
</reference>
<evidence type="ECO:0000256" key="8">
    <source>
        <dbReference type="ARBA" id="ARBA00022989"/>
    </source>
</evidence>
<evidence type="ECO:0000256" key="7">
    <source>
        <dbReference type="ARBA" id="ARBA00022833"/>
    </source>
</evidence>
<keyword evidence="9" id="KW-0482">Metalloprotease</keyword>
<feature type="transmembrane region" description="Helical" evidence="11">
    <location>
        <begin position="90"/>
        <end position="111"/>
    </location>
</feature>
<evidence type="ECO:0000259" key="12">
    <source>
        <dbReference type="SMART" id="SM00228"/>
    </source>
</evidence>
<proteinExistence type="inferred from homology"/>
<evidence type="ECO:0000256" key="4">
    <source>
        <dbReference type="ARBA" id="ARBA00022670"/>
    </source>
</evidence>
<comment type="caution">
    <text evidence="13">The sequence shown here is derived from an EMBL/GenBank/DDBJ whole genome shotgun (WGS) entry which is preliminary data.</text>
</comment>
<accession>A0A0G0X3Y7</accession>
<evidence type="ECO:0000256" key="3">
    <source>
        <dbReference type="ARBA" id="ARBA00007931"/>
    </source>
</evidence>
<dbReference type="GO" id="GO:0004222">
    <property type="term" value="F:metalloendopeptidase activity"/>
    <property type="evidence" value="ECO:0007669"/>
    <property type="project" value="InterPro"/>
</dbReference>
<dbReference type="InterPro" id="IPR036034">
    <property type="entry name" value="PDZ_sf"/>
</dbReference>
<evidence type="ECO:0000256" key="10">
    <source>
        <dbReference type="ARBA" id="ARBA00023136"/>
    </source>
</evidence>